<name>A0ABM8DHM7_9GAMM</name>
<evidence type="ECO:0000259" key="1">
    <source>
        <dbReference type="Pfam" id="PF08818"/>
    </source>
</evidence>
<organism evidence="2 3">
    <name type="scientific">Lysobacter auxotrophicus</name>
    <dbReference type="NCBI Taxonomy" id="2992573"/>
    <lineage>
        <taxon>Bacteria</taxon>
        <taxon>Pseudomonadati</taxon>
        <taxon>Pseudomonadota</taxon>
        <taxon>Gammaproteobacteria</taxon>
        <taxon>Lysobacterales</taxon>
        <taxon>Lysobacteraceae</taxon>
        <taxon>Lysobacter</taxon>
    </lineage>
</organism>
<keyword evidence="3" id="KW-1185">Reference proteome</keyword>
<evidence type="ECO:0000313" key="2">
    <source>
        <dbReference type="EMBL" id="BDU18138.1"/>
    </source>
</evidence>
<dbReference type="Gene3D" id="3.90.1150.200">
    <property type="match status" value="1"/>
</dbReference>
<feature type="domain" description="YdhG-like" evidence="1">
    <location>
        <begin position="25"/>
        <end position="128"/>
    </location>
</feature>
<dbReference type="SUPFAM" id="SSF159888">
    <property type="entry name" value="YdhG-like"/>
    <property type="match status" value="1"/>
</dbReference>
<dbReference type="RefSeq" id="WP_281780014.1">
    <property type="nucleotide sequence ID" value="NZ_AP027041.1"/>
</dbReference>
<gene>
    <name evidence="2" type="ORF">LA521A_33390</name>
</gene>
<dbReference type="EMBL" id="AP027041">
    <property type="protein sequence ID" value="BDU18138.1"/>
    <property type="molecule type" value="Genomic_DNA"/>
</dbReference>
<accession>A0ABM8DHM7</accession>
<reference evidence="2 3" key="1">
    <citation type="journal article" date="2023" name="Int. J. Syst. Evol. Microbiol.">
        <title>Physiological and genomic analyses of cobalamin (vitamin B12)-auxotrophy of Lysobacter auxotrophicus sp. nov., a methionine-auxotrophic chitinolytic bacterium isolated from chitin-treated soil.</title>
        <authorList>
            <person name="Saito A."/>
            <person name="Dohra H."/>
            <person name="Hamada M."/>
            <person name="Moriuchi R."/>
            <person name="Kotsuchibashi Y."/>
            <person name="Mori K."/>
        </authorList>
    </citation>
    <scope>NUCLEOTIDE SEQUENCE [LARGE SCALE GENOMIC DNA]</scope>
    <source>
        <strain evidence="2 3">5-21a</strain>
    </source>
</reference>
<dbReference type="InterPro" id="IPR014922">
    <property type="entry name" value="YdhG-like"/>
</dbReference>
<dbReference type="Pfam" id="PF08818">
    <property type="entry name" value="DUF1801"/>
    <property type="match status" value="1"/>
</dbReference>
<evidence type="ECO:0000313" key="3">
    <source>
        <dbReference type="Proteomes" id="UP001317822"/>
    </source>
</evidence>
<proteinExistence type="predicted"/>
<dbReference type="Proteomes" id="UP001317822">
    <property type="component" value="Chromosome"/>
</dbReference>
<sequence length="131" mass="14607">MAEKIRKPATTVQSFIDALDHPLKHEIVALRQLLLGVDPKISEEIKWNAPSFRTSEHFATMHLRAKDSLQLILHLGAKSKRAVPPGAIADPDGLLKWLGTDRASISFKGPEDLAQKNHALVAIVRQWIKHV</sequence>
<protein>
    <submittedName>
        <fullName evidence="2">DUF1801 domain-containing protein</fullName>
    </submittedName>
</protein>